<proteinExistence type="predicted"/>
<evidence type="ECO:0000256" key="1">
    <source>
        <dbReference type="SAM" id="Phobius"/>
    </source>
</evidence>
<dbReference type="GeneTree" id="ENSGT00940000167741"/>
<protein>
    <recommendedName>
        <fullName evidence="2">P-type ATPase N-terminal domain-containing protein</fullName>
    </recommendedName>
</protein>
<keyword evidence="1" id="KW-0812">Transmembrane</keyword>
<keyword evidence="4" id="KW-1185">Reference proteome</keyword>
<evidence type="ECO:0000313" key="3">
    <source>
        <dbReference type="Ensembl" id="ENSCINP00000021957.2"/>
    </source>
</evidence>
<dbReference type="HOGENOM" id="CLU_1598198_0_0_1"/>
<organism evidence="3 4">
    <name type="scientific">Ciona intestinalis</name>
    <name type="common">Transparent sea squirt</name>
    <name type="synonym">Ascidia intestinalis</name>
    <dbReference type="NCBI Taxonomy" id="7719"/>
    <lineage>
        <taxon>Eukaryota</taxon>
        <taxon>Metazoa</taxon>
        <taxon>Chordata</taxon>
        <taxon>Tunicata</taxon>
        <taxon>Ascidiacea</taxon>
        <taxon>Phlebobranchia</taxon>
        <taxon>Cionidae</taxon>
        <taxon>Ciona</taxon>
    </lineage>
</organism>
<reference evidence="3" key="2">
    <citation type="journal article" date="2008" name="Genome Biol.">
        <title>Improved genome assembly and evidence-based global gene model set for the chordate Ciona intestinalis: new insight into intron and operon populations.</title>
        <authorList>
            <person name="Satou Y."/>
            <person name="Mineta K."/>
            <person name="Ogasawara M."/>
            <person name="Sasakura Y."/>
            <person name="Shoguchi E."/>
            <person name="Ueno K."/>
            <person name="Yamada L."/>
            <person name="Matsumoto J."/>
            <person name="Wasserscheid J."/>
            <person name="Dewar K."/>
            <person name="Wiley G.B."/>
            <person name="Macmil S.L."/>
            <person name="Roe B.A."/>
            <person name="Zeller R.W."/>
            <person name="Hastings K.E."/>
            <person name="Lemaire P."/>
            <person name="Lindquist E."/>
            <person name="Endo T."/>
            <person name="Hotta K."/>
            <person name="Inaba K."/>
        </authorList>
    </citation>
    <scope>NUCLEOTIDE SEQUENCE [LARGE SCALE GENOMIC DNA]</scope>
    <source>
        <strain evidence="3">wild type</strain>
    </source>
</reference>
<dbReference type="EMBL" id="EAAA01001435">
    <property type="status" value="NOT_ANNOTATED_CDS"/>
    <property type="molecule type" value="Genomic_DNA"/>
</dbReference>
<evidence type="ECO:0000313" key="4">
    <source>
        <dbReference type="Proteomes" id="UP000008144"/>
    </source>
</evidence>
<dbReference type="AlphaFoldDB" id="F6WUD3"/>
<feature type="domain" description="P-type ATPase N-terminal" evidence="2">
    <location>
        <begin position="86"/>
        <end position="140"/>
    </location>
</feature>
<dbReference type="Ensembl" id="ENSCINT00000022203.2">
    <property type="protein sequence ID" value="ENSCINP00000021957.2"/>
    <property type="gene ID" value="ENSCING00000011508.2"/>
</dbReference>
<dbReference type="PANTHER" id="PTHR24092:SF218">
    <property type="entry name" value="PHOSPHOLIPID-TRANSPORTING ATPASE"/>
    <property type="match status" value="1"/>
</dbReference>
<reference evidence="3" key="3">
    <citation type="submission" date="2025-08" db="UniProtKB">
        <authorList>
            <consortium name="Ensembl"/>
        </authorList>
    </citation>
    <scope>IDENTIFICATION</scope>
</reference>
<sequence length="167" mass="20398">MARLVRPNFERVSPAQKQPWHPIRWFWQYFWSNQSHRWSYWSFGHNMSNVDQQEKSTSSSEDNKDERDLFIDEKDFCQRHHPSDHHLKFCKKANWIRTTKYTILTFVPKNLFEQFHRWANFYFLVLIILNWVPFINAFGKEVCMVPLIIVLAVLAFKDAVEDLQRYR</sequence>
<dbReference type="PANTHER" id="PTHR24092">
    <property type="entry name" value="PROBABLE PHOSPHOLIPID-TRANSPORTING ATPASE"/>
    <property type="match status" value="1"/>
</dbReference>
<dbReference type="InParanoid" id="F6WUD3"/>
<dbReference type="Pfam" id="PF16209">
    <property type="entry name" value="PhoLip_ATPase_N"/>
    <property type="match status" value="1"/>
</dbReference>
<keyword evidence="1" id="KW-1133">Transmembrane helix</keyword>
<feature type="transmembrane region" description="Helical" evidence="1">
    <location>
        <begin position="119"/>
        <end position="138"/>
    </location>
</feature>
<dbReference type="InterPro" id="IPR032631">
    <property type="entry name" value="P-type_ATPase_N"/>
</dbReference>
<accession>F6WUD3</accession>
<evidence type="ECO:0000259" key="2">
    <source>
        <dbReference type="Pfam" id="PF16209"/>
    </source>
</evidence>
<dbReference type="SUPFAM" id="SSF81665">
    <property type="entry name" value="Calcium ATPase, transmembrane domain M"/>
    <property type="match status" value="1"/>
</dbReference>
<reference evidence="3" key="4">
    <citation type="submission" date="2025-09" db="UniProtKB">
        <authorList>
            <consortium name="Ensembl"/>
        </authorList>
    </citation>
    <scope>IDENTIFICATION</scope>
</reference>
<name>F6WUD3_CIOIN</name>
<dbReference type="STRING" id="7719.ENSCINP00000021957"/>
<keyword evidence="1" id="KW-0472">Membrane</keyword>
<dbReference type="InterPro" id="IPR023298">
    <property type="entry name" value="ATPase_P-typ_TM_dom_sf"/>
</dbReference>
<reference evidence="4" key="1">
    <citation type="journal article" date="2002" name="Science">
        <title>The draft genome of Ciona intestinalis: insights into chordate and vertebrate origins.</title>
        <authorList>
            <person name="Dehal P."/>
            <person name="Satou Y."/>
            <person name="Campbell R.K."/>
            <person name="Chapman J."/>
            <person name="Degnan B."/>
            <person name="De Tomaso A."/>
            <person name="Davidson B."/>
            <person name="Di Gregorio A."/>
            <person name="Gelpke M."/>
            <person name="Goodstein D.M."/>
            <person name="Harafuji N."/>
            <person name="Hastings K.E."/>
            <person name="Ho I."/>
            <person name="Hotta K."/>
            <person name="Huang W."/>
            <person name="Kawashima T."/>
            <person name="Lemaire P."/>
            <person name="Martinez D."/>
            <person name="Meinertzhagen I.A."/>
            <person name="Necula S."/>
            <person name="Nonaka M."/>
            <person name="Putnam N."/>
            <person name="Rash S."/>
            <person name="Saiga H."/>
            <person name="Satake M."/>
            <person name="Terry A."/>
            <person name="Yamada L."/>
            <person name="Wang H.G."/>
            <person name="Awazu S."/>
            <person name="Azumi K."/>
            <person name="Boore J."/>
            <person name="Branno M."/>
            <person name="Chin-Bow S."/>
            <person name="DeSantis R."/>
            <person name="Doyle S."/>
            <person name="Francino P."/>
            <person name="Keys D.N."/>
            <person name="Haga S."/>
            <person name="Hayashi H."/>
            <person name="Hino K."/>
            <person name="Imai K.S."/>
            <person name="Inaba K."/>
            <person name="Kano S."/>
            <person name="Kobayashi K."/>
            <person name="Kobayashi M."/>
            <person name="Lee B.I."/>
            <person name="Makabe K.W."/>
            <person name="Manohar C."/>
            <person name="Matassi G."/>
            <person name="Medina M."/>
            <person name="Mochizuki Y."/>
            <person name="Mount S."/>
            <person name="Morishita T."/>
            <person name="Miura S."/>
            <person name="Nakayama A."/>
            <person name="Nishizaka S."/>
            <person name="Nomoto H."/>
            <person name="Ohta F."/>
            <person name="Oishi K."/>
            <person name="Rigoutsos I."/>
            <person name="Sano M."/>
            <person name="Sasaki A."/>
            <person name="Sasakura Y."/>
            <person name="Shoguchi E."/>
            <person name="Shin-i T."/>
            <person name="Spagnuolo A."/>
            <person name="Stainier D."/>
            <person name="Suzuki M.M."/>
            <person name="Tassy O."/>
            <person name="Takatori N."/>
            <person name="Tokuoka M."/>
            <person name="Yagi K."/>
            <person name="Yoshizaki F."/>
            <person name="Wada S."/>
            <person name="Zhang C."/>
            <person name="Hyatt P.D."/>
            <person name="Larimer F."/>
            <person name="Detter C."/>
            <person name="Doggett N."/>
            <person name="Glavina T."/>
            <person name="Hawkins T."/>
            <person name="Richardson P."/>
            <person name="Lucas S."/>
            <person name="Kohara Y."/>
            <person name="Levine M."/>
            <person name="Satoh N."/>
            <person name="Rokhsar D.S."/>
        </authorList>
    </citation>
    <scope>NUCLEOTIDE SEQUENCE [LARGE SCALE GENOMIC DNA]</scope>
</reference>
<dbReference type="Proteomes" id="UP000008144">
    <property type="component" value="Chromosome 2"/>
</dbReference>